<gene>
    <name evidence="1" type="ORF">DU506_00750</name>
</gene>
<dbReference type="EMBL" id="QPIJ01000001">
    <property type="protein sequence ID" value="RCV93715.1"/>
    <property type="molecule type" value="Genomic_DNA"/>
</dbReference>
<accession>A0A368U9S9</accession>
<dbReference type="Proteomes" id="UP000253204">
    <property type="component" value="Unassembled WGS sequence"/>
</dbReference>
<protein>
    <submittedName>
        <fullName evidence="1">Uncharacterized protein</fullName>
    </submittedName>
</protein>
<dbReference type="AlphaFoldDB" id="A0A368U9S9"/>
<name>A0A368U9S9_9GAMM</name>
<evidence type="ECO:0000313" key="2">
    <source>
        <dbReference type="Proteomes" id="UP000253204"/>
    </source>
</evidence>
<reference evidence="1 2" key="1">
    <citation type="submission" date="2018-07" db="EMBL/GenBank/DDBJ databases">
        <title>Halomonas rutogse sp. nov., isolated from Lake TangqianCo on Tibetan Plateau.</title>
        <authorList>
            <person name="Lu H."/>
            <person name="Xing P."/>
            <person name="Wu Q."/>
        </authorList>
    </citation>
    <scope>NUCLEOTIDE SEQUENCE [LARGE SCALE GENOMIC DNA]</scope>
    <source>
        <strain evidence="1 2">TQ8S</strain>
    </source>
</reference>
<evidence type="ECO:0000313" key="1">
    <source>
        <dbReference type="EMBL" id="RCV93715.1"/>
    </source>
</evidence>
<keyword evidence="2" id="KW-1185">Reference proteome</keyword>
<proteinExistence type="predicted"/>
<sequence>MKHIECVRVDYGNSRGLNHGLAFMHDLARMDQGWLVLGTLAVSTIEPADDGMTWGRGLKPLGDQRFPDLAGHLLSD</sequence>
<comment type="caution">
    <text evidence="1">The sequence shown here is derived from an EMBL/GenBank/DDBJ whole genome shotgun (WGS) entry which is preliminary data.</text>
</comment>
<organism evidence="1 2">
    <name type="scientific">Vreelandella rituensis</name>
    <dbReference type="NCBI Taxonomy" id="2282306"/>
    <lineage>
        <taxon>Bacteria</taxon>
        <taxon>Pseudomonadati</taxon>
        <taxon>Pseudomonadota</taxon>
        <taxon>Gammaproteobacteria</taxon>
        <taxon>Oceanospirillales</taxon>
        <taxon>Halomonadaceae</taxon>
        <taxon>Vreelandella</taxon>
    </lineage>
</organism>